<dbReference type="OrthoDB" id="309640at2759"/>
<dbReference type="GeneID" id="110232897"/>
<protein>
    <submittedName>
        <fullName evidence="2">Uncharacterized protein</fullName>
    </submittedName>
</protein>
<dbReference type="GO" id="GO:0005739">
    <property type="term" value="C:mitochondrion"/>
    <property type="evidence" value="ECO:0007669"/>
    <property type="project" value="TreeGrafter"/>
</dbReference>
<dbReference type="AlphaFoldDB" id="A0A913WT82"/>
<name>A0A913WT82_EXADI</name>
<dbReference type="InterPro" id="IPR006056">
    <property type="entry name" value="RidA"/>
</dbReference>
<dbReference type="Pfam" id="PF01042">
    <property type="entry name" value="Ribonuc_L-PSP"/>
    <property type="match status" value="1"/>
</dbReference>
<dbReference type="InterPro" id="IPR006175">
    <property type="entry name" value="YjgF/YER057c/UK114"/>
</dbReference>
<dbReference type="EnsemblMetazoa" id="XM_021038112.2">
    <property type="protein sequence ID" value="XP_020893771.1"/>
    <property type="gene ID" value="LOC110232897"/>
</dbReference>
<accession>A0A913WT82</accession>
<dbReference type="CDD" id="cd00448">
    <property type="entry name" value="YjgF_YER057c_UK114_family"/>
    <property type="match status" value="1"/>
</dbReference>
<dbReference type="PANTHER" id="PTHR11803">
    <property type="entry name" value="2-IMINOBUTANOATE/2-IMINOPROPANOATE DEAMINASE RIDA"/>
    <property type="match status" value="1"/>
</dbReference>
<dbReference type="PROSITE" id="PS01094">
    <property type="entry name" value="UPF0076"/>
    <property type="match status" value="1"/>
</dbReference>
<dbReference type="GO" id="GO:0019239">
    <property type="term" value="F:deaminase activity"/>
    <property type="evidence" value="ECO:0007669"/>
    <property type="project" value="TreeGrafter"/>
</dbReference>
<dbReference type="FunFam" id="3.30.1330.40:FF:000001">
    <property type="entry name" value="L-PSP family endoribonuclease"/>
    <property type="match status" value="1"/>
</dbReference>
<evidence type="ECO:0000313" key="3">
    <source>
        <dbReference type="Proteomes" id="UP000887567"/>
    </source>
</evidence>
<organism evidence="2 3">
    <name type="scientific">Exaiptasia diaphana</name>
    <name type="common">Tropical sea anemone</name>
    <name type="synonym">Aiptasia pulchella</name>
    <dbReference type="NCBI Taxonomy" id="2652724"/>
    <lineage>
        <taxon>Eukaryota</taxon>
        <taxon>Metazoa</taxon>
        <taxon>Cnidaria</taxon>
        <taxon>Anthozoa</taxon>
        <taxon>Hexacorallia</taxon>
        <taxon>Actiniaria</taxon>
        <taxon>Aiptasiidae</taxon>
        <taxon>Exaiptasia</taxon>
    </lineage>
</organism>
<sequence length="142" mass="15185">MRLFTALAMATVRRIVSTSNAPSAIGAYSQAVIADKTMYISGQLGLDPKTMEFVSQDAGGQTKQALTNMGHILEAGGSAFNKVVKATVLLDDINDFQAVNEVYKTFFTEKQPARAAYQVGKLPKGGKVEIEAIAIVGEVKDE</sequence>
<dbReference type="InterPro" id="IPR019897">
    <property type="entry name" value="RidA_CS"/>
</dbReference>
<proteinExistence type="inferred from homology"/>
<dbReference type="Gene3D" id="3.30.1330.40">
    <property type="entry name" value="RutC-like"/>
    <property type="match status" value="1"/>
</dbReference>
<reference evidence="2" key="1">
    <citation type="submission" date="2022-11" db="UniProtKB">
        <authorList>
            <consortium name="EnsemblMetazoa"/>
        </authorList>
    </citation>
    <scope>IDENTIFICATION</scope>
</reference>
<dbReference type="RefSeq" id="XP_020893771.1">
    <property type="nucleotide sequence ID" value="XM_021038112.2"/>
</dbReference>
<comment type="similarity">
    <text evidence="1">Belongs to the RutC family.</text>
</comment>
<dbReference type="OMA" id="GSYFKEP"/>
<dbReference type="PANTHER" id="PTHR11803:SF39">
    <property type="entry name" value="2-IMINOBUTANOATE_2-IMINOPROPANOATE DEAMINASE"/>
    <property type="match status" value="1"/>
</dbReference>
<dbReference type="NCBIfam" id="TIGR00004">
    <property type="entry name" value="Rid family detoxifying hydrolase"/>
    <property type="match status" value="1"/>
</dbReference>
<dbReference type="SUPFAM" id="SSF55298">
    <property type="entry name" value="YjgF-like"/>
    <property type="match status" value="1"/>
</dbReference>
<evidence type="ECO:0000256" key="1">
    <source>
        <dbReference type="ARBA" id="ARBA00010552"/>
    </source>
</evidence>
<evidence type="ECO:0000313" key="2">
    <source>
        <dbReference type="EnsemblMetazoa" id="XP_020893771.1"/>
    </source>
</evidence>
<dbReference type="GO" id="GO:0005829">
    <property type="term" value="C:cytosol"/>
    <property type="evidence" value="ECO:0007669"/>
    <property type="project" value="TreeGrafter"/>
</dbReference>
<dbReference type="KEGG" id="epa:110232897"/>
<dbReference type="InterPro" id="IPR035959">
    <property type="entry name" value="RutC-like_sf"/>
</dbReference>
<keyword evidence="3" id="KW-1185">Reference proteome</keyword>
<dbReference type="Proteomes" id="UP000887567">
    <property type="component" value="Unplaced"/>
</dbReference>